<dbReference type="InterPro" id="IPR012480">
    <property type="entry name" value="Hepar_II_III_C"/>
</dbReference>
<sequence>MAAPVRTRRKAQARRPARAVPLAQGAEEGVLDEVGKAEANAPEMIAAQDMIAAQGKAATPRPEDDMAPGQGEVIEPGRSLALADFAPPAVGAGERLIRLAYRMGVPGSFLTSPMGKKVKPRLLATVRNPLPGSRVAGTALRAGHFLVHGAKTPIAQIDYNGAARVTPPLERVVHSFAWLADLEACVTREQGGPIAERILAAWLQANPKPPGKPGKGPAWSVGNTGMRLLNWLVHAPLILSGDKALRSSTLRVLGETARWLDRNVHHAEDGLAEVSGWCAIVAAGLLLPDGRPRRLYGEAGLMKALGELVGDDGGVLSRSPLAQMEAITLLVKLRACYHATRRDAPEAIEAMLAMLVPPLLALTHGDGSLGSWQGAGAVGADEVAALIEASGVRTRPLRDVRQWGYQRVVAQKAILQFDTAPPPMPRHARYGCASTLAFELSHGGHRLIVNCGGAACAGGLVPVRLEQGLRATAAHSTLTLDDANSTAVLINGMIGSGVSEVDVDRRTLESDGGGAATRLEASHNGYAARYGLTHRRILILRDAGTELRGEDLLVPTGRKGKRGKVGFAIRFHLGPGIDVRVSEDGHGAGLALPDGSYWQFRAGSGDVAVEDSLWVDGQGRPIATQQLVLQGLVSRGGGNFGWLLKKMG</sequence>
<name>A0ABT5WV23_9SPHN</name>
<evidence type="ECO:0000259" key="3">
    <source>
        <dbReference type="Pfam" id="PF07940"/>
    </source>
</evidence>
<dbReference type="EMBL" id="JARESE010000063">
    <property type="protein sequence ID" value="MDE8653761.1"/>
    <property type="molecule type" value="Genomic_DNA"/>
</dbReference>
<reference evidence="4 5" key="1">
    <citation type="submission" date="2023-03" db="EMBL/GenBank/DDBJ databases">
        <title>NovoSphingobium album sp. nov. isolated from polycyclic aromatic hydrocarbons- and heavy-metal polluted soil.</title>
        <authorList>
            <person name="Liu Z."/>
            <person name="Wang K."/>
        </authorList>
    </citation>
    <scope>NUCLEOTIDE SEQUENCE [LARGE SCALE GENOMIC DNA]</scope>
    <source>
        <strain evidence="4 5">H3SJ31-1</strain>
    </source>
</reference>
<gene>
    <name evidence="4" type="ORF">PYV00_18870</name>
</gene>
<feature type="compositionally biased region" description="Basic residues" evidence="2">
    <location>
        <begin position="1"/>
        <end position="17"/>
    </location>
</feature>
<dbReference type="RefSeq" id="WP_275229859.1">
    <property type="nucleotide sequence ID" value="NZ_JARESE010000063.1"/>
</dbReference>
<feature type="region of interest" description="Disordered" evidence="2">
    <location>
        <begin position="1"/>
        <end position="35"/>
    </location>
</feature>
<feature type="domain" description="Heparinase II/III-like C-terminal" evidence="3">
    <location>
        <begin position="393"/>
        <end position="642"/>
    </location>
</feature>
<evidence type="ECO:0000256" key="1">
    <source>
        <dbReference type="ARBA" id="ARBA00004196"/>
    </source>
</evidence>
<dbReference type="Proteomes" id="UP001216253">
    <property type="component" value="Unassembled WGS sequence"/>
</dbReference>
<dbReference type="Pfam" id="PF07940">
    <property type="entry name" value="Hepar_II_III_C"/>
    <property type="match status" value="1"/>
</dbReference>
<comment type="caution">
    <text evidence="4">The sequence shown here is derived from an EMBL/GenBank/DDBJ whole genome shotgun (WGS) entry which is preliminary data.</text>
</comment>
<dbReference type="InterPro" id="IPR008929">
    <property type="entry name" value="Chondroitin_lyas"/>
</dbReference>
<evidence type="ECO:0000313" key="4">
    <source>
        <dbReference type="EMBL" id="MDE8653761.1"/>
    </source>
</evidence>
<accession>A0ABT5WV23</accession>
<protein>
    <submittedName>
        <fullName evidence="4">Heparinase II/III family protein</fullName>
    </submittedName>
</protein>
<keyword evidence="5" id="KW-1185">Reference proteome</keyword>
<evidence type="ECO:0000313" key="5">
    <source>
        <dbReference type="Proteomes" id="UP001216253"/>
    </source>
</evidence>
<organism evidence="4 5">
    <name type="scientific">Novosphingobium album</name>
    <name type="common">ex Liu et al. 2023</name>
    <dbReference type="NCBI Taxonomy" id="3031130"/>
    <lineage>
        <taxon>Bacteria</taxon>
        <taxon>Pseudomonadati</taxon>
        <taxon>Pseudomonadota</taxon>
        <taxon>Alphaproteobacteria</taxon>
        <taxon>Sphingomonadales</taxon>
        <taxon>Sphingomonadaceae</taxon>
        <taxon>Novosphingobium</taxon>
    </lineage>
</organism>
<evidence type="ECO:0000256" key="2">
    <source>
        <dbReference type="SAM" id="MobiDB-lite"/>
    </source>
</evidence>
<comment type="subcellular location">
    <subcellularLocation>
        <location evidence="1">Cell envelope</location>
    </subcellularLocation>
</comment>
<proteinExistence type="predicted"/>
<dbReference type="Gene3D" id="2.70.98.70">
    <property type="match status" value="1"/>
</dbReference>
<dbReference type="Gene3D" id="1.50.10.100">
    <property type="entry name" value="Chondroitin AC/alginate lyase"/>
    <property type="match status" value="1"/>
</dbReference>